<reference evidence="10" key="1">
    <citation type="journal article" date="2006" name="Proc. Natl. Acad. Sci. U.S.A.">
        <title>Genome analysis of the smallest free-living eukaryote Ostreococcus tauri unveils many unique features.</title>
        <authorList>
            <person name="Derelle E."/>
            <person name="Ferraz C."/>
            <person name="Rombauts S."/>
            <person name="Rouze P."/>
            <person name="Worden A.Z."/>
            <person name="Robbens S."/>
            <person name="Partensky F."/>
            <person name="Degroeve S."/>
            <person name="Echeynie S."/>
            <person name="Cooke R."/>
            <person name="Saeys Y."/>
            <person name="Wuyts J."/>
            <person name="Jabbari K."/>
            <person name="Bowler C."/>
            <person name="Panaud O."/>
            <person name="Piegu B."/>
            <person name="Ball S.G."/>
            <person name="Ral J.-P."/>
            <person name="Bouget F.-Y."/>
            <person name="Piganeau G."/>
            <person name="De Baets B."/>
            <person name="Picard A."/>
            <person name="Delseny M."/>
            <person name="Demaille J."/>
            <person name="Van de Peer Y."/>
            <person name="Moreau H."/>
        </authorList>
    </citation>
    <scope>NUCLEOTIDE SEQUENCE [LARGE SCALE GENOMIC DNA]</scope>
    <source>
        <strain evidence="10">OTTH 0595 / CCAP 157/2 / RCC745</strain>
    </source>
</reference>
<dbReference type="Pfam" id="PF01578">
    <property type="entry name" value="Cytochrom_C_asm"/>
    <property type="match status" value="1"/>
</dbReference>
<dbReference type="HAMAP" id="MF_01391">
    <property type="entry name" value="CytC_CcsA"/>
    <property type="match status" value="1"/>
</dbReference>
<evidence type="ECO:0000313" key="10">
    <source>
        <dbReference type="Proteomes" id="UP000009170"/>
    </source>
</evidence>
<feature type="transmembrane region" description="Helical" evidence="7">
    <location>
        <begin position="153"/>
        <end position="171"/>
    </location>
</feature>
<keyword evidence="10" id="KW-1185">Reference proteome</keyword>
<dbReference type="Proteomes" id="UP000009170">
    <property type="component" value="Unassembled WGS sequence"/>
</dbReference>
<evidence type="ECO:0000256" key="1">
    <source>
        <dbReference type="ARBA" id="ARBA00004141"/>
    </source>
</evidence>
<dbReference type="InterPro" id="IPR045062">
    <property type="entry name" value="Cyt_c_biogenesis_CcsA/CcmC"/>
</dbReference>
<evidence type="ECO:0000256" key="4">
    <source>
        <dbReference type="ARBA" id="ARBA00022989"/>
    </source>
</evidence>
<dbReference type="InterPro" id="IPR002541">
    <property type="entry name" value="Cyt_c_assembly"/>
</dbReference>
<dbReference type="GO" id="GO:0020037">
    <property type="term" value="F:heme binding"/>
    <property type="evidence" value="ECO:0007669"/>
    <property type="project" value="InterPro"/>
</dbReference>
<feature type="domain" description="Cytochrome c assembly protein" evidence="8">
    <location>
        <begin position="119"/>
        <end position="380"/>
    </location>
</feature>
<feature type="transmembrane region" description="Helical" evidence="7">
    <location>
        <begin position="123"/>
        <end position="141"/>
    </location>
</feature>
<feature type="transmembrane region" description="Helical" evidence="7">
    <location>
        <begin position="191"/>
        <end position="217"/>
    </location>
</feature>
<feature type="transmembrane region" description="Helical" evidence="7">
    <location>
        <begin position="354"/>
        <end position="375"/>
    </location>
</feature>
<reference evidence="9 10" key="2">
    <citation type="journal article" date="2014" name="BMC Genomics">
        <title>An improved genome of the model marine alga Ostreococcus tauri unfolds by assessing Illumina de novo assemblies.</title>
        <authorList>
            <person name="Blanc-Mathieu R."/>
            <person name="Verhelst B."/>
            <person name="Derelle E."/>
            <person name="Rombauts S."/>
            <person name="Bouget F.Y."/>
            <person name="Carre I."/>
            <person name="Chateau A."/>
            <person name="Eyre-Walker A."/>
            <person name="Grimsley N."/>
            <person name="Moreau H."/>
            <person name="Piegu B."/>
            <person name="Rivals E."/>
            <person name="Schackwitz W."/>
            <person name="Van de Peer Y."/>
            <person name="Piganeau G."/>
        </authorList>
    </citation>
    <scope>NUCLEOTIDE SEQUENCE [LARGE SCALE GENOMIC DNA]</scope>
    <source>
        <strain evidence="10">OTTH 0595 / CCAP 157/2 / RCC745</strain>
    </source>
</reference>
<name>A0A096PAJ8_OSTTA</name>
<dbReference type="GO" id="GO:0017004">
    <property type="term" value="P:cytochrome complex assembly"/>
    <property type="evidence" value="ECO:0007669"/>
    <property type="project" value="UniProtKB-KW"/>
</dbReference>
<evidence type="ECO:0000256" key="3">
    <source>
        <dbReference type="ARBA" id="ARBA00022748"/>
    </source>
</evidence>
<dbReference type="AlphaFoldDB" id="A0A096PAJ8"/>
<feature type="transmembrane region" description="Helical" evidence="7">
    <location>
        <begin position="328"/>
        <end position="347"/>
    </location>
</feature>
<dbReference type="InParanoid" id="A0A096PAJ8"/>
<proteinExistence type="inferred from homology"/>
<evidence type="ECO:0000256" key="7">
    <source>
        <dbReference type="SAM" id="Phobius"/>
    </source>
</evidence>
<dbReference type="GO" id="GO:0005886">
    <property type="term" value="C:plasma membrane"/>
    <property type="evidence" value="ECO:0007669"/>
    <property type="project" value="TreeGrafter"/>
</dbReference>
<dbReference type="OrthoDB" id="1640at2759"/>
<dbReference type="NCBIfam" id="TIGR03144">
    <property type="entry name" value="cytochr_II_ccsB"/>
    <property type="match status" value="1"/>
</dbReference>
<feature type="compositionally biased region" description="Low complexity" evidence="6">
    <location>
        <begin position="1"/>
        <end position="24"/>
    </location>
</feature>
<gene>
    <name evidence="9" type="ORF">OT_ostta14g00460</name>
</gene>
<dbReference type="RefSeq" id="XP_022841283.1">
    <property type="nucleotide sequence ID" value="XM_022982502.1"/>
</dbReference>
<evidence type="ECO:0000256" key="5">
    <source>
        <dbReference type="ARBA" id="ARBA00023136"/>
    </source>
</evidence>
<dbReference type="FunCoup" id="A0A096PAJ8">
    <property type="interactions" value="12"/>
</dbReference>
<dbReference type="InterPro" id="IPR017562">
    <property type="entry name" value="Cyt_c_biogenesis_CcsA"/>
</dbReference>
<comment type="subcellular location">
    <subcellularLocation>
        <location evidence="1">Membrane</location>
        <topology evidence="1">Multi-pass membrane protein</topology>
    </subcellularLocation>
</comment>
<comment type="caution">
    <text evidence="9">The sequence shown here is derived from an EMBL/GenBank/DDBJ whole genome shotgun (WGS) entry which is preliminary data.</text>
</comment>
<keyword evidence="4 7" id="KW-1133">Transmembrane helix</keyword>
<dbReference type="EMBL" id="CAID01000014">
    <property type="protein sequence ID" value="CEG01976.1"/>
    <property type="molecule type" value="Genomic_DNA"/>
</dbReference>
<accession>A0A096PAJ8</accession>
<keyword evidence="5 7" id="KW-0472">Membrane</keyword>
<keyword evidence="2 7" id="KW-0812">Transmembrane</keyword>
<dbReference type="STRING" id="70448.A0A096PAJ8"/>
<dbReference type="KEGG" id="ota:OT_ostta14g00460"/>
<feature type="region of interest" description="Disordered" evidence="6">
    <location>
        <begin position="1"/>
        <end position="32"/>
    </location>
</feature>
<evidence type="ECO:0000256" key="2">
    <source>
        <dbReference type="ARBA" id="ARBA00022692"/>
    </source>
</evidence>
<feature type="transmembrane region" description="Helical" evidence="7">
    <location>
        <begin position="290"/>
        <end position="313"/>
    </location>
</feature>
<dbReference type="PANTHER" id="PTHR30071">
    <property type="entry name" value="HEME EXPORTER PROTEIN C"/>
    <property type="match status" value="1"/>
</dbReference>
<keyword evidence="3" id="KW-0201">Cytochrome c-type biogenesis</keyword>
<organism evidence="9 10">
    <name type="scientific">Ostreococcus tauri</name>
    <name type="common">Marine green alga</name>
    <dbReference type="NCBI Taxonomy" id="70448"/>
    <lineage>
        <taxon>Eukaryota</taxon>
        <taxon>Viridiplantae</taxon>
        <taxon>Chlorophyta</taxon>
        <taxon>Mamiellophyceae</taxon>
        <taxon>Mamiellales</taxon>
        <taxon>Bathycoccaceae</taxon>
        <taxon>Ostreococcus</taxon>
    </lineage>
</organism>
<protein>
    <submittedName>
        <fullName evidence="9">Cytochrome c-type biogenesis protein CcsA</fullName>
    </submittedName>
</protein>
<evidence type="ECO:0000313" key="9">
    <source>
        <dbReference type="EMBL" id="CEG01976.1"/>
    </source>
</evidence>
<dbReference type="PANTHER" id="PTHR30071:SF1">
    <property type="entry name" value="CYTOCHROME B_B6 PROTEIN-RELATED"/>
    <property type="match status" value="1"/>
</dbReference>
<sequence>MAFGKTTGARAREGATGTRRTTPTRARRRGRARAVRETLELAGALDSVNVDLALSGAEEILGKGAFAATSFAGAVFGSKAIFTEDKRAGRAEQLGMYVANASLFGSLAARWVESGHFPLSNMYESLLFLAWGITAVHLVVTERDGFSKSAIPGALAAPTAALTVAGATLALPTELQRATALVPALKSNWLMMHVSVMMLSYATLLVGSLSCVSYLVVDASQDWAMAKGALEKLDDMVSDGGERARNRPKVSVNADGETVAVDAAASTTNGEIIVDASRGGERILTEMDNLAYRCLGAGFALLTAGLVSGAVWANEAWGSYWSWDPKETWALITWLVYATYLHSRLVAGWSKKDSCAVGAAGFLVVWVCYVGVNLWGVGLHSYGWFANK</sequence>
<evidence type="ECO:0000256" key="6">
    <source>
        <dbReference type="SAM" id="MobiDB-lite"/>
    </source>
</evidence>
<dbReference type="GeneID" id="34946363"/>
<evidence type="ECO:0000259" key="8">
    <source>
        <dbReference type="Pfam" id="PF01578"/>
    </source>
</evidence>
<feature type="transmembrane region" description="Helical" evidence="7">
    <location>
        <begin position="94"/>
        <end position="111"/>
    </location>
</feature>